<accession>A0A1R1QFH0</accession>
<dbReference type="Proteomes" id="UP000187367">
    <property type="component" value="Unassembled WGS sequence"/>
</dbReference>
<dbReference type="OrthoDB" id="3806873at2"/>
<dbReference type="Gene3D" id="3.30.200.20">
    <property type="entry name" value="Phosphorylase Kinase, domain 1"/>
    <property type="match status" value="1"/>
</dbReference>
<proteinExistence type="predicted"/>
<reference evidence="2 3" key="1">
    <citation type="submission" date="2017-01" db="EMBL/GenBank/DDBJ databases">
        <title>Bacillus phylogenomics.</title>
        <authorList>
            <person name="Dunlap C."/>
        </authorList>
    </citation>
    <scope>NUCLEOTIDE SEQUENCE [LARGE SCALE GENOMIC DNA]</scope>
    <source>
        <strain evidence="2 3">NRRL B-41282</strain>
    </source>
</reference>
<name>A0A1R1S3D0_9BACI</name>
<feature type="domain" description="Aminoglycoside phosphotransferase" evidence="1">
    <location>
        <begin position="31"/>
        <end position="267"/>
    </location>
</feature>
<organism evidence="2 3">
    <name type="scientific">Bacillus swezeyi</name>
    <dbReference type="NCBI Taxonomy" id="1925020"/>
    <lineage>
        <taxon>Bacteria</taxon>
        <taxon>Bacillati</taxon>
        <taxon>Bacillota</taxon>
        <taxon>Bacilli</taxon>
        <taxon>Bacillales</taxon>
        <taxon>Bacillaceae</taxon>
        <taxon>Bacillus</taxon>
    </lineage>
</organism>
<sequence length="302" mass="34842">MTNVHEQIENMLKLAEKHGLQLNRENAQMNESGMDFQVVFADDASGMRWVLRKPRREDVIERAAAESRVLKLLQHHLPVDVPDWRIHTPELIAYPKLVGVPAAVIDMEIKNYVWNMNHQPPSEAFVRSLAKTLSALHGINHQTAAEAGIQVMNPHDVRQTKAEQMERIKEELGVSDVLWERWQKWLYDDSYWPWYTAFIHGDLHPPHILIDANDQITGLLDWTEAKVADPAKDFLLYQTILGEEETARLIAHYEEEGGRVWPRMKEHIAEMQAAYGIEIGMFALQTKQKEHLEMAHEALGVK</sequence>
<dbReference type="CDD" id="cd05152">
    <property type="entry name" value="MPH2"/>
    <property type="match status" value="1"/>
</dbReference>
<evidence type="ECO:0000259" key="1">
    <source>
        <dbReference type="Pfam" id="PF01636"/>
    </source>
</evidence>
<dbReference type="PANTHER" id="PTHR21310:SF15">
    <property type="entry name" value="AMINOGLYCOSIDE PHOSPHOTRANSFERASE DOMAIN-CONTAINING PROTEIN"/>
    <property type="match status" value="1"/>
</dbReference>
<dbReference type="EMBL" id="MTJL01000032">
    <property type="protein sequence ID" value="OMI02292.1"/>
    <property type="molecule type" value="Genomic_DNA"/>
</dbReference>
<dbReference type="RefSeq" id="WP_076757997.1">
    <property type="nucleotide sequence ID" value="NZ_JARMMH010000007.1"/>
</dbReference>
<dbReference type="PANTHER" id="PTHR21310">
    <property type="entry name" value="AMINOGLYCOSIDE PHOSPHOTRANSFERASE-RELATED-RELATED"/>
    <property type="match status" value="1"/>
</dbReference>
<dbReference type="SUPFAM" id="SSF56112">
    <property type="entry name" value="Protein kinase-like (PK-like)"/>
    <property type="match status" value="1"/>
</dbReference>
<dbReference type="Gene3D" id="3.90.1200.10">
    <property type="match status" value="1"/>
</dbReference>
<dbReference type="InterPro" id="IPR051678">
    <property type="entry name" value="AGP_Transferase"/>
</dbReference>
<evidence type="ECO:0000313" key="2">
    <source>
        <dbReference type="EMBL" id="OMI02292.1"/>
    </source>
</evidence>
<accession>A0A1R1S3D0</accession>
<dbReference type="InterPro" id="IPR011009">
    <property type="entry name" value="Kinase-like_dom_sf"/>
</dbReference>
<dbReference type="Pfam" id="PF01636">
    <property type="entry name" value="APH"/>
    <property type="match status" value="1"/>
</dbReference>
<dbReference type="AlphaFoldDB" id="A0A1R1S3D0"/>
<gene>
    <name evidence="2" type="ORF">BW143_16195</name>
</gene>
<protein>
    <recommendedName>
        <fullName evidence="1">Aminoglycoside phosphotransferase domain-containing protein</fullName>
    </recommendedName>
</protein>
<evidence type="ECO:0000313" key="3">
    <source>
        <dbReference type="Proteomes" id="UP000187367"/>
    </source>
</evidence>
<keyword evidence="3" id="KW-1185">Reference proteome</keyword>
<dbReference type="InterPro" id="IPR002575">
    <property type="entry name" value="Aminoglycoside_PTrfase"/>
</dbReference>
<comment type="caution">
    <text evidence="2">The sequence shown here is derived from an EMBL/GenBank/DDBJ whole genome shotgun (WGS) entry which is preliminary data.</text>
</comment>